<accession>D3VDT9</accession>
<gene>
    <name evidence="1" type="ordered locus">XNC1_1946</name>
</gene>
<name>D3VDT9_XENNA</name>
<organism evidence="1 2">
    <name type="scientific">Xenorhabdus nematophila (strain ATCC 19061 / DSM 3370 / CCUG 14189 / LMG 1036 / NCIMB 9965 / AN6)</name>
    <dbReference type="NCBI Taxonomy" id="406817"/>
    <lineage>
        <taxon>Bacteria</taxon>
        <taxon>Pseudomonadati</taxon>
        <taxon>Pseudomonadota</taxon>
        <taxon>Gammaproteobacteria</taxon>
        <taxon>Enterobacterales</taxon>
        <taxon>Morganellaceae</taxon>
        <taxon>Xenorhabdus</taxon>
    </lineage>
</organism>
<evidence type="ECO:0000313" key="2">
    <source>
        <dbReference type="Proteomes" id="UP000008075"/>
    </source>
</evidence>
<dbReference type="Proteomes" id="UP000008075">
    <property type="component" value="Chromosome"/>
</dbReference>
<reference evidence="1 2" key="1">
    <citation type="journal article" date="2011" name="PLoS ONE">
        <title>The entomopathogenic bacterial endosymbionts xenorhabdus and photorhabdus: convergent lifestyles from divergent genomes.</title>
        <authorList>
            <person name="Chaston J.M."/>
            <person name="Suen G."/>
            <person name="Tucker S.L."/>
            <person name="Andersen A.W."/>
            <person name="Bhasin A."/>
            <person name="Bode E."/>
            <person name="Bode H.B."/>
            <person name="Brachmann A.O."/>
            <person name="Cowles C.E."/>
            <person name="Cowles K.N."/>
            <person name="Darby C."/>
            <person name="de Leon L."/>
            <person name="Drace K."/>
            <person name="Du Z."/>
            <person name="Givaudan A."/>
            <person name="Herbert Tran E.E."/>
            <person name="Jewell K.A."/>
            <person name="Knack J.J."/>
            <person name="Krasomil-Osterfeld K.C."/>
            <person name="Kukor R."/>
            <person name="Lanois A."/>
            <person name="Latreille P."/>
            <person name="Leimgruber N.K."/>
            <person name="Lipke C.M."/>
            <person name="Liu R."/>
            <person name="Lu X."/>
            <person name="Martens E.C."/>
            <person name="Marri P.R."/>
            <person name="Medigue C."/>
            <person name="Menard M.L."/>
            <person name="Miller N.M."/>
            <person name="Morales-Soto N."/>
            <person name="Norton S."/>
            <person name="Ogier J.C."/>
            <person name="Orchard S.S."/>
            <person name="Park D."/>
            <person name="Park Y."/>
            <person name="Qurollo B.A."/>
            <person name="Sugar D.R."/>
            <person name="Richards G.R."/>
            <person name="Rouy Z."/>
            <person name="Slominski B."/>
            <person name="Slominski K."/>
            <person name="Snyder H."/>
            <person name="Tjaden B.C."/>
            <person name="van der Hoeven R."/>
            <person name="Welch R.D."/>
            <person name="Wheeler C."/>
            <person name="Xiang B."/>
            <person name="Barbazuk B."/>
            <person name="Gaudriault S."/>
            <person name="Goodner B."/>
            <person name="Slater S.C."/>
            <person name="Forst S."/>
            <person name="Goldman B.S."/>
            <person name="Goodrich-Blair H."/>
        </authorList>
    </citation>
    <scope>NUCLEOTIDE SEQUENCE [LARGE SCALE GENOMIC DNA]</scope>
    <source>
        <strain evidence="2">ATCC 19061 / DSM 3370 / CCUG 14189 / LMG 1036 / NCIMB 9965 / AN6</strain>
    </source>
</reference>
<protein>
    <submittedName>
        <fullName evidence="1">Uncharacterized protein</fullName>
    </submittedName>
</protein>
<sequence>MLLSEECDFFHALHSNRIKLRNIPGPTKNVAQANLFSVS</sequence>
<keyword evidence="2" id="KW-1185">Reference proteome</keyword>
<dbReference type="HOGENOM" id="CLU_3335071_0_0_6"/>
<dbReference type="AlphaFoldDB" id="D3VDT9"/>
<dbReference type="KEGG" id="xne:XNC1_1946"/>
<dbReference type="EMBL" id="FN667742">
    <property type="protein sequence ID" value="CBJ90006.1"/>
    <property type="molecule type" value="Genomic_DNA"/>
</dbReference>
<evidence type="ECO:0000313" key="1">
    <source>
        <dbReference type="EMBL" id="CBJ90006.1"/>
    </source>
</evidence>
<proteinExistence type="predicted"/>